<dbReference type="CDD" id="cd10975">
    <property type="entry name" value="CE4_CDA_like_2"/>
    <property type="match status" value="1"/>
</dbReference>
<organism evidence="3">
    <name type="scientific">Oryctes rhinoceros</name>
    <name type="common">Coconut rhinoceros beetle</name>
    <dbReference type="NCBI Taxonomy" id="72550"/>
    <lineage>
        <taxon>Eukaryota</taxon>
        <taxon>Metazoa</taxon>
        <taxon>Ecdysozoa</taxon>
        <taxon>Arthropoda</taxon>
        <taxon>Hexapoda</taxon>
        <taxon>Insecta</taxon>
        <taxon>Pterygota</taxon>
        <taxon>Neoptera</taxon>
        <taxon>Endopterygota</taxon>
        <taxon>Coleoptera</taxon>
        <taxon>Polyphaga</taxon>
        <taxon>Scarabaeiformia</taxon>
        <taxon>Scarabaeidae</taxon>
        <taxon>Dynastinae</taxon>
        <taxon>Oryctes</taxon>
    </lineage>
</organism>
<sequence>MFKACVLLSAIFAVAISAPKAQNSKAAAPCNPASCLPPNCRCISADIPNNLPASQIPQMVLLTFDDAVTAQNFEFYRQAFFGRTNPDGCEIQATYFVSHEYTDYSKVQALHARGHEIALHSITHTPMTSYWDNLNQAGYLAEFGGERELIAKFANIPEEDIQGIRIPLLQMAGDRSFQAIQTSGMKYDSSWPTRSFMDPPAWSYTLDYLSDQECPIGVCPTSSFPGIWVQPMVNWLDTSGYVCSMVDSCIFVPTDTNGILEFMKSNFLRHYNNNRAPFGFYVHAAWFLRNPNNFEAYLLFLDYLQSLNDVYIVSIQRALAWVQNPKPINQLSSVWSSCPTTYTSTCAAKSCPLQNDAGEMRYMTQCSSSCPASYPWLHNPLGL</sequence>
<evidence type="ECO:0000259" key="2">
    <source>
        <dbReference type="Pfam" id="PF01522"/>
    </source>
</evidence>
<feature type="signal peptide" evidence="1">
    <location>
        <begin position="1"/>
        <end position="17"/>
    </location>
</feature>
<dbReference type="GO" id="GO:0005975">
    <property type="term" value="P:carbohydrate metabolic process"/>
    <property type="evidence" value="ECO:0007669"/>
    <property type="project" value="InterPro"/>
</dbReference>
<accession>A0A5C0C9Y0</accession>
<dbReference type="AlphaFoldDB" id="A0A5C0C9Y0"/>
<reference evidence="3" key="1">
    <citation type="submission" date="2019-02" db="EMBL/GenBank/DDBJ databases">
        <authorList>
            <person name="Melzer M.J."/>
            <person name="Watanabe S."/>
        </authorList>
    </citation>
    <scope>NUCLEOTIDE SEQUENCE</scope>
    <source>
        <tissue evidence="3">Gut</tissue>
    </source>
</reference>
<dbReference type="Gene3D" id="3.20.20.370">
    <property type="entry name" value="Glycoside hydrolase/deacetylase"/>
    <property type="match status" value="1"/>
</dbReference>
<dbReference type="PANTHER" id="PTHR45985:SF8">
    <property type="entry name" value="CHITIN DEACETYLASE-LIKE 9, ISOFORM A"/>
    <property type="match status" value="1"/>
</dbReference>
<proteinExistence type="evidence at transcript level"/>
<dbReference type="InterPro" id="IPR002509">
    <property type="entry name" value="NODB_dom"/>
</dbReference>
<protein>
    <submittedName>
        <fullName evidence="3">Putative chitin deacetylase</fullName>
    </submittedName>
</protein>
<feature type="chain" id="PRO_5022953844" evidence="1">
    <location>
        <begin position="18"/>
        <end position="383"/>
    </location>
</feature>
<dbReference type="Pfam" id="PF01522">
    <property type="entry name" value="Polysacc_deac_1"/>
    <property type="match status" value="1"/>
</dbReference>
<dbReference type="InterPro" id="IPR052740">
    <property type="entry name" value="CE4"/>
</dbReference>
<dbReference type="EMBL" id="MK548392">
    <property type="protein sequence ID" value="QEI22868.1"/>
    <property type="molecule type" value="mRNA"/>
</dbReference>
<keyword evidence="1" id="KW-0732">Signal</keyword>
<evidence type="ECO:0000313" key="3">
    <source>
        <dbReference type="EMBL" id="QEI22868.1"/>
    </source>
</evidence>
<feature type="domain" description="NodB homology" evidence="2">
    <location>
        <begin position="57"/>
        <end position="169"/>
    </location>
</feature>
<dbReference type="PANTHER" id="PTHR45985">
    <property type="match status" value="1"/>
</dbReference>
<name>A0A5C0C9Y0_ORYRH</name>
<dbReference type="SUPFAM" id="SSF88713">
    <property type="entry name" value="Glycoside hydrolase/deacetylase"/>
    <property type="match status" value="1"/>
</dbReference>
<dbReference type="InterPro" id="IPR011330">
    <property type="entry name" value="Glyco_hydro/deAcase_b/a-brl"/>
</dbReference>
<evidence type="ECO:0000256" key="1">
    <source>
        <dbReference type="SAM" id="SignalP"/>
    </source>
</evidence>
<dbReference type="GO" id="GO:0016810">
    <property type="term" value="F:hydrolase activity, acting on carbon-nitrogen (but not peptide) bonds"/>
    <property type="evidence" value="ECO:0007669"/>
    <property type="project" value="InterPro"/>
</dbReference>